<evidence type="ECO:0000256" key="6">
    <source>
        <dbReference type="SAM" id="Phobius"/>
    </source>
</evidence>
<feature type="domain" description="TM2" evidence="7">
    <location>
        <begin position="37"/>
        <end position="85"/>
    </location>
</feature>
<comment type="subcellular location">
    <subcellularLocation>
        <location evidence="1">Membrane</location>
        <topology evidence="1">Multi-pass membrane protein</topology>
    </subcellularLocation>
</comment>
<evidence type="ECO:0000313" key="9">
    <source>
        <dbReference type="Proteomes" id="UP000886857"/>
    </source>
</evidence>
<keyword evidence="4 6" id="KW-0472">Membrane</keyword>
<dbReference type="Pfam" id="PF05154">
    <property type="entry name" value="TM2"/>
    <property type="match status" value="1"/>
</dbReference>
<dbReference type="AlphaFoldDB" id="A0A9D1N8X1"/>
<comment type="caution">
    <text evidence="8">The sequence shown here is derived from an EMBL/GenBank/DDBJ whole genome shotgun (WGS) entry which is preliminary data.</text>
</comment>
<dbReference type="Proteomes" id="UP000886857">
    <property type="component" value="Unassembled WGS sequence"/>
</dbReference>
<dbReference type="EMBL" id="DVOE01000027">
    <property type="protein sequence ID" value="HIU98589.1"/>
    <property type="molecule type" value="Genomic_DNA"/>
</dbReference>
<dbReference type="InterPro" id="IPR007829">
    <property type="entry name" value="TM2"/>
</dbReference>
<keyword evidence="3 6" id="KW-1133">Transmembrane helix</keyword>
<dbReference type="GO" id="GO:0016020">
    <property type="term" value="C:membrane"/>
    <property type="evidence" value="ECO:0007669"/>
    <property type="project" value="UniProtKB-SubCell"/>
</dbReference>
<evidence type="ECO:0000313" key="8">
    <source>
        <dbReference type="EMBL" id="HIU98589.1"/>
    </source>
</evidence>
<evidence type="ECO:0000256" key="5">
    <source>
        <dbReference type="SAM" id="MobiDB-lite"/>
    </source>
</evidence>
<organism evidence="8 9">
    <name type="scientific">Candidatus Limadaptatus stercoripullorum</name>
    <dbReference type="NCBI Taxonomy" id="2840846"/>
    <lineage>
        <taxon>Bacteria</taxon>
        <taxon>Bacillati</taxon>
        <taxon>Bacillota</taxon>
        <taxon>Clostridia</taxon>
        <taxon>Eubacteriales</taxon>
        <taxon>Candidatus Limadaptatus</taxon>
    </lineage>
</organism>
<keyword evidence="2 6" id="KW-0812">Transmembrane</keyword>
<evidence type="ECO:0000259" key="7">
    <source>
        <dbReference type="Pfam" id="PF05154"/>
    </source>
</evidence>
<evidence type="ECO:0000256" key="2">
    <source>
        <dbReference type="ARBA" id="ARBA00022692"/>
    </source>
</evidence>
<evidence type="ECO:0000256" key="4">
    <source>
        <dbReference type="ARBA" id="ARBA00023136"/>
    </source>
</evidence>
<reference evidence="8" key="1">
    <citation type="submission" date="2020-10" db="EMBL/GenBank/DDBJ databases">
        <authorList>
            <person name="Gilroy R."/>
        </authorList>
    </citation>
    <scope>NUCLEOTIDE SEQUENCE</scope>
    <source>
        <strain evidence="8">10406</strain>
    </source>
</reference>
<accession>A0A9D1N8X1</accession>
<protein>
    <submittedName>
        <fullName evidence="8">TM2 domain-containing protein</fullName>
    </submittedName>
</protein>
<feature type="transmembrane region" description="Helical" evidence="6">
    <location>
        <begin position="65"/>
        <end position="86"/>
    </location>
</feature>
<sequence>MARVTGDVPKESLPALQNMLANAPDAAFVSLSSVSLKSTPVTICLAFFLGGFGVDRFYIGDIGLGVAKLLLGWATFGIWPFVDIFVSYRKARKKNFENLSLILSGAGASYAPAGPAPTAGYAPVPAPGPAPGYAPVPEKSGRESEVVDLTEE</sequence>
<reference evidence="8" key="2">
    <citation type="journal article" date="2021" name="PeerJ">
        <title>Extensive microbial diversity within the chicken gut microbiome revealed by metagenomics and culture.</title>
        <authorList>
            <person name="Gilroy R."/>
            <person name="Ravi A."/>
            <person name="Getino M."/>
            <person name="Pursley I."/>
            <person name="Horton D.L."/>
            <person name="Alikhan N.F."/>
            <person name="Baker D."/>
            <person name="Gharbi K."/>
            <person name="Hall N."/>
            <person name="Watson M."/>
            <person name="Adriaenssens E.M."/>
            <person name="Foster-Nyarko E."/>
            <person name="Jarju S."/>
            <person name="Secka A."/>
            <person name="Antonio M."/>
            <person name="Oren A."/>
            <person name="Chaudhuri R.R."/>
            <person name="La Ragione R."/>
            <person name="Hildebrand F."/>
            <person name="Pallen M.J."/>
        </authorList>
    </citation>
    <scope>NUCLEOTIDE SEQUENCE</scope>
    <source>
        <strain evidence="8">10406</strain>
    </source>
</reference>
<proteinExistence type="predicted"/>
<dbReference type="PANTHER" id="PTHR21016:SF25">
    <property type="entry name" value="TM2 DOMAIN-CONTAINING PROTEIN DDB_G0277895-RELATED"/>
    <property type="match status" value="1"/>
</dbReference>
<evidence type="ECO:0000256" key="3">
    <source>
        <dbReference type="ARBA" id="ARBA00022989"/>
    </source>
</evidence>
<feature type="region of interest" description="Disordered" evidence="5">
    <location>
        <begin position="132"/>
        <end position="152"/>
    </location>
</feature>
<name>A0A9D1N8X1_9FIRM</name>
<evidence type="ECO:0000256" key="1">
    <source>
        <dbReference type="ARBA" id="ARBA00004141"/>
    </source>
</evidence>
<gene>
    <name evidence="8" type="ORF">IAC73_01950</name>
</gene>
<dbReference type="PANTHER" id="PTHR21016">
    <property type="entry name" value="BETA-AMYLOID BINDING PROTEIN-RELATED"/>
    <property type="match status" value="1"/>
</dbReference>
<dbReference type="InterPro" id="IPR050932">
    <property type="entry name" value="TM2D1-3-like"/>
</dbReference>